<gene>
    <name evidence="1" type="ORF">PSON_ATCC_30995.1.T1120077</name>
</gene>
<organism evidence="1 2">
    <name type="scientific">Paramecium sonneborni</name>
    <dbReference type="NCBI Taxonomy" id="65129"/>
    <lineage>
        <taxon>Eukaryota</taxon>
        <taxon>Sar</taxon>
        <taxon>Alveolata</taxon>
        <taxon>Ciliophora</taxon>
        <taxon>Intramacronucleata</taxon>
        <taxon>Oligohymenophorea</taxon>
        <taxon>Peniculida</taxon>
        <taxon>Parameciidae</taxon>
        <taxon>Paramecium</taxon>
    </lineage>
</organism>
<sequence>MDLDGEGGQVQNTRESQKCMKSMIGEFEKITEILNTCFRIQKQRNKYYKNKYDEER</sequence>
<name>A0A8S1QMD8_9CILI</name>
<comment type="caution">
    <text evidence="1">The sequence shown here is derived from an EMBL/GenBank/DDBJ whole genome shotgun (WGS) entry which is preliminary data.</text>
</comment>
<reference evidence="1" key="1">
    <citation type="submission" date="2021-01" db="EMBL/GenBank/DDBJ databases">
        <authorList>
            <consortium name="Genoscope - CEA"/>
            <person name="William W."/>
        </authorList>
    </citation>
    <scope>NUCLEOTIDE SEQUENCE</scope>
</reference>
<dbReference type="EMBL" id="CAJJDN010000112">
    <property type="protein sequence ID" value="CAD8116873.1"/>
    <property type="molecule type" value="Genomic_DNA"/>
</dbReference>
<evidence type="ECO:0000313" key="2">
    <source>
        <dbReference type="Proteomes" id="UP000692954"/>
    </source>
</evidence>
<dbReference type="Proteomes" id="UP000692954">
    <property type="component" value="Unassembled WGS sequence"/>
</dbReference>
<dbReference type="AlphaFoldDB" id="A0A8S1QMD8"/>
<evidence type="ECO:0000313" key="1">
    <source>
        <dbReference type="EMBL" id="CAD8116873.1"/>
    </source>
</evidence>
<proteinExistence type="predicted"/>
<accession>A0A8S1QMD8</accession>
<protein>
    <submittedName>
        <fullName evidence="1">Uncharacterized protein</fullName>
    </submittedName>
</protein>
<keyword evidence="2" id="KW-1185">Reference proteome</keyword>